<dbReference type="SUPFAM" id="SSF48179">
    <property type="entry name" value="6-phosphogluconate dehydrogenase C-terminal domain-like"/>
    <property type="match status" value="1"/>
</dbReference>
<feature type="domain" description="Mannitol dehydrogenase C-terminal" evidence="4">
    <location>
        <begin position="286"/>
        <end position="488"/>
    </location>
</feature>
<dbReference type="NCBIfam" id="NF002969">
    <property type="entry name" value="PRK03643.1"/>
    <property type="match status" value="1"/>
</dbReference>
<evidence type="ECO:0000313" key="6">
    <source>
        <dbReference type="Proteomes" id="UP000294850"/>
    </source>
</evidence>
<dbReference type="Proteomes" id="UP000294850">
    <property type="component" value="Unassembled WGS sequence"/>
</dbReference>
<keyword evidence="2" id="KW-0520">NAD</keyword>
<keyword evidence="1 5" id="KW-0560">Oxidoreductase</keyword>
<dbReference type="InterPro" id="IPR013118">
    <property type="entry name" value="Mannitol_DH_C"/>
</dbReference>
<evidence type="ECO:0000259" key="3">
    <source>
        <dbReference type="Pfam" id="PF01232"/>
    </source>
</evidence>
<sequence length="520" mass="58904">MNHLFRETLRQLRGHSSVVVPEDDIFKLPEKVLQFGTGAFLRGLADYYIDKANRNGIFNGRIVVVKSTDEGDLKAFDRQDNLYTICSRGIKNGKPVEENVISSSISRVISARTQWSLILDLAKNPAISIVISNTTELGIQLVQDDIYQWPPVSFPGKLLAFLYARYVAFGGSTEHGLVIIPTELIAENGSKLESIVLELAHRNGLEGAFIDWLEQSNSFCNSLVDRIVPGKPDDATKNQMEEKFGYQDELMITAEHYHLWAIEGDEKVREKLSFADIDDGIVVQPDIELYRELKLRLLNGGHTLGGGLAHLCGFTTVVEAMENPLFNSYLGHLLENDIASAIPYPIEPEVAYNFGKMVLDRFRNPNIEHKWLSITSNYSAKILSRVMPVFLQYEKQSLSNPEYITFGFAAYIYFMKPARKDGDHYYGLANGTYYLIQDARAAYFHQKWQMNSLPEMVYAIMKDPFIWGKDLTKTGTTVESVVLYLDAIKTRGALEALKTFLEQNEYAWKAQSIQPVQYES</sequence>
<keyword evidence="6" id="KW-1185">Reference proteome</keyword>
<dbReference type="PANTHER" id="PTHR30524">
    <property type="entry name" value="MANNITOL-1-PHOSPHATE 5-DEHYDROGENASE"/>
    <property type="match status" value="1"/>
</dbReference>
<name>A0A4R5DQG8_9BACT</name>
<dbReference type="Gene3D" id="3.40.50.720">
    <property type="entry name" value="NAD(P)-binding Rossmann-like Domain"/>
    <property type="match status" value="1"/>
</dbReference>
<dbReference type="GO" id="GO:0008926">
    <property type="term" value="F:mannitol-1-phosphate 5-dehydrogenase activity"/>
    <property type="evidence" value="ECO:0007669"/>
    <property type="project" value="TreeGrafter"/>
</dbReference>
<accession>A0A4R5DQG8</accession>
<dbReference type="Gene3D" id="1.10.1040.10">
    <property type="entry name" value="N-(1-d-carboxylethyl)-l-norvaline Dehydrogenase, domain 2"/>
    <property type="match status" value="1"/>
</dbReference>
<dbReference type="InterPro" id="IPR008927">
    <property type="entry name" value="6-PGluconate_DH-like_C_sf"/>
</dbReference>
<gene>
    <name evidence="5" type="ORF">E0F88_10345</name>
</gene>
<reference evidence="5 6" key="1">
    <citation type="submission" date="2019-03" db="EMBL/GenBank/DDBJ databases">
        <title>Dyadobacter AR-3-6 sp. nov., isolated from arctic soil.</title>
        <authorList>
            <person name="Chaudhary D.K."/>
        </authorList>
    </citation>
    <scope>NUCLEOTIDE SEQUENCE [LARGE SCALE GENOMIC DNA]</scope>
    <source>
        <strain evidence="5 6">AR-3-6</strain>
    </source>
</reference>
<proteinExistence type="predicted"/>
<dbReference type="InterPro" id="IPR036291">
    <property type="entry name" value="NAD(P)-bd_dom_sf"/>
</dbReference>
<evidence type="ECO:0000259" key="4">
    <source>
        <dbReference type="Pfam" id="PF08125"/>
    </source>
</evidence>
<feature type="domain" description="Mannitol dehydrogenase N-terminal" evidence="3">
    <location>
        <begin position="31"/>
        <end position="269"/>
    </location>
</feature>
<dbReference type="EMBL" id="SMFL01000003">
    <property type="protein sequence ID" value="TDE16622.1"/>
    <property type="molecule type" value="Genomic_DNA"/>
</dbReference>
<dbReference type="RefSeq" id="WP_131958154.1">
    <property type="nucleotide sequence ID" value="NZ_SMFL01000003.1"/>
</dbReference>
<evidence type="ECO:0000313" key="5">
    <source>
        <dbReference type="EMBL" id="TDE16622.1"/>
    </source>
</evidence>
<evidence type="ECO:0000256" key="1">
    <source>
        <dbReference type="ARBA" id="ARBA00023002"/>
    </source>
</evidence>
<organism evidence="5 6">
    <name type="scientific">Dyadobacter psychrotolerans</name>
    <dbReference type="NCBI Taxonomy" id="2541721"/>
    <lineage>
        <taxon>Bacteria</taxon>
        <taxon>Pseudomonadati</taxon>
        <taxon>Bacteroidota</taxon>
        <taxon>Cytophagia</taxon>
        <taxon>Cytophagales</taxon>
        <taxon>Spirosomataceae</taxon>
        <taxon>Dyadobacter</taxon>
    </lineage>
</organism>
<dbReference type="Pfam" id="PF08125">
    <property type="entry name" value="Mannitol_dh_C"/>
    <property type="match status" value="1"/>
</dbReference>
<dbReference type="AlphaFoldDB" id="A0A4R5DQG8"/>
<dbReference type="InterPro" id="IPR013328">
    <property type="entry name" value="6PGD_dom2"/>
</dbReference>
<dbReference type="EC" id="1.1.1.58" evidence="5"/>
<comment type="caution">
    <text evidence="5">The sequence shown here is derived from an EMBL/GenBank/DDBJ whole genome shotgun (WGS) entry which is preliminary data.</text>
</comment>
<dbReference type="GO" id="GO:0019592">
    <property type="term" value="P:mannitol catabolic process"/>
    <property type="evidence" value="ECO:0007669"/>
    <property type="project" value="TreeGrafter"/>
</dbReference>
<dbReference type="PANTHER" id="PTHR30524:SF0">
    <property type="entry name" value="ALTRONATE OXIDOREDUCTASE-RELATED"/>
    <property type="match status" value="1"/>
</dbReference>
<dbReference type="OrthoDB" id="9768714at2"/>
<dbReference type="GO" id="GO:0009026">
    <property type="term" value="F:tagaturonate reductase activity"/>
    <property type="evidence" value="ECO:0007669"/>
    <property type="project" value="UniProtKB-EC"/>
</dbReference>
<evidence type="ECO:0000256" key="2">
    <source>
        <dbReference type="ARBA" id="ARBA00023027"/>
    </source>
</evidence>
<dbReference type="SUPFAM" id="SSF51735">
    <property type="entry name" value="NAD(P)-binding Rossmann-fold domains"/>
    <property type="match status" value="1"/>
</dbReference>
<dbReference type="Pfam" id="PF01232">
    <property type="entry name" value="Mannitol_dh"/>
    <property type="match status" value="1"/>
</dbReference>
<protein>
    <submittedName>
        <fullName evidence="5">Tagaturonate reductase</fullName>
        <ecNumber evidence="5">1.1.1.58</ecNumber>
    </submittedName>
</protein>
<dbReference type="GO" id="GO:0005829">
    <property type="term" value="C:cytosol"/>
    <property type="evidence" value="ECO:0007669"/>
    <property type="project" value="TreeGrafter"/>
</dbReference>
<dbReference type="InterPro" id="IPR013131">
    <property type="entry name" value="Mannitol_DH_N"/>
</dbReference>